<dbReference type="Proteomes" id="UP001066276">
    <property type="component" value="Chromosome 8"/>
</dbReference>
<feature type="region of interest" description="Disordered" evidence="1">
    <location>
        <begin position="1"/>
        <end position="71"/>
    </location>
</feature>
<evidence type="ECO:0000313" key="2">
    <source>
        <dbReference type="EMBL" id="KAJ1116728.1"/>
    </source>
</evidence>
<accession>A0AAV7NTW2</accession>
<protein>
    <submittedName>
        <fullName evidence="2">Uncharacterized protein</fullName>
    </submittedName>
</protein>
<dbReference type="AlphaFoldDB" id="A0AAV7NTW2"/>
<sequence length="87" mass="9490">MKTPEEVSAWREEESTPIQQEDEDSGAGGELNREGAPEDTKHRNKDETSPDHLWERVGPADGSGRSLAEDGLACHMPLHGLQIPSGE</sequence>
<evidence type="ECO:0000313" key="3">
    <source>
        <dbReference type="Proteomes" id="UP001066276"/>
    </source>
</evidence>
<evidence type="ECO:0000256" key="1">
    <source>
        <dbReference type="SAM" id="MobiDB-lite"/>
    </source>
</evidence>
<proteinExistence type="predicted"/>
<feature type="compositionally biased region" description="Basic and acidic residues" evidence="1">
    <location>
        <begin position="31"/>
        <end position="55"/>
    </location>
</feature>
<reference evidence="2" key="1">
    <citation type="journal article" date="2022" name="bioRxiv">
        <title>Sequencing and chromosome-scale assembly of the giantPleurodeles waltlgenome.</title>
        <authorList>
            <person name="Brown T."/>
            <person name="Elewa A."/>
            <person name="Iarovenko S."/>
            <person name="Subramanian E."/>
            <person name="Araus A.J."/>
            <person name="Petzold A."/>
            <person name="Susuki M."/>
            <person name="Suzuki K.-i.T."/>
            <person name="Hayashi T."/>
            <person name="Toyoda A."/>
            <person name="Oliveira C."/>
            <person name="Osipova E."/>
            <person name="Leigh N.D."/>
            <person name="Simon A."/>
            <person name="Yun M.H."/>
        </authorList>
    </citation>
    <scope>NUCLEOTIDE SEQUENCE</scope>
    <source>
        <strain evidence="2">20211129_DDA</strain>
        <tissue evidence="2">Liver</tissue>
    </source>
</reference>
<organism evidence="2 3">
    <name type="scientific">Pleurodeles waltl</name>
    <name type="common">Iberian ribbed newt</name>
    <dbReference type="NCBI Taxonomy" id="8319"/>
    <lineage>
        <taxon>Eukaryota</taxon>
        <taxon>Metazoa</taxon>
        <taxon>Chordata</taxon>
        <taxon>Craniata</taxon>
        <taxon>Vertebrata</taxon>
        <taxon>Euteleostomi</taxon>
        <taxon>Amphibia</taxon>
        <taxon>Batrachia</taxon>
        <taxon>Caudata</taxon>
        <taxon>Salamandroidea</taxon>
        <taxon>Salamandridae</taxon>
        <taxon>Pleurodelinae</taxon>
        <taxon>Pleurodeles</taxon>
    </lineage>
</organism>
<comment type="caution">
    <text evidence="2">The sequence shown here is derived from an EMBL/GenBank/DDBJ whole genome shotgun (WGS) entry which is preliminary data.</text>
</comment>
<keyword evidence="3" id="KW-1185">Reference proteome</keyword>
<name>A0AAV7NTW2_PLEWA</name>
<feature type="compositionally biased region" description="Basic and acidic residues" evidence="1">
    <location>
        <begin position="1"/>
        <end position="14"/>
    </location>
</feature>
<dbReference type="EMBL" id="JANPWB010000012">
    <property type="protein sequence ID" value="KAJ1116728.1"/>
    <property type="molecule type" value="Genomic_DNA"/>
</dbReference>
<gene>
    <name evidence="2" type="ORF">NDU88_004934</name>
</gene>